<dbReference type="Gene3D" id="3.10.290.10">
    <property type="entry name" value="RNA-binding S4 domain"/>
    <property type="match status" value="1"/>
</dbReference>
<gene>
    <name evidence="4" type="ORF">QO034_12055</name>
</gene>
<sequence>MAEQSADKLRLDKWLWHARFFKTRTQAARLVSGGHVRVNGARVGKPAHAVTMGDVLTFAQARRIRVVQVQALGTRRGPASEAQALFTDLAPVADSGPAPERVGARPTKKDRRALESLRADGPSDPD</sequence>
<reference evidence="4 5" key="1">
    <citation type="submission" date="2023-05" db="EMBL/GenBank/DDBJ databases">
        <title>Sedimentitalea sp. nov. JM2-8.</title>
        <authorList>
            <person name="Huang J."/>
        </authorList>
    </citation>
    <scope>NUCLEOTIDE SEQUENCE [LARGE SCALE GENOMIC DNA]</scope>
    <source>
        <strain evidence="4 5">JM2-8</strain>
    </source>
</reference>
<dbReference type="Pfam" id="PF01479">
    <property type="entry name" value="S4"/>
    <property type="match status" value="1"/>
</dbReference>
<evidence type="ECO:0000256" key="1">
    <source>
        <dbReference type="PROSITE-ProRule" id="PRU00182"/>
    </source>
</evidence>
<dbReference type="Proteomes" id="UP001227126">
    <property type="component" value="Unassembled WGS sequence"/>
</dbReference>
<protein>
    <submittedName>
        <fullName evidence="4">RNA-binding S4 domain-containing protein</fullName>
    </submittedName>
</protein>
<evidence type="ECO:0000313" key="4">
    <source>
        <dbReference type="EMBL" id="MDK3073847.1"/>
    </source>
</evidence>
<dbReference type="InterPro" id="IPR036986">
    <property type="entry name" value="S4_RNA-bd_sf"/>
</dbReference>
<dbReference type="SMART" id="SM00363">
    <property type="entry name" value="S4"/>
    <property type="match status" value="1"/>
</dbReference>
<evidence type="ECO:0000259" key="3">
    <source>
        <dbReference type="SMART" id="SM00363"/>
    </source>
</evidence>
<proteinExistence type="predicted"/>
<dbReference type="SUPFAM" id="SSF55174">
    <property type="entry name" value="Alpha-L RNA-binding motif"/>
    <property type="match status" value="1"/>
</dbReference>
<dbReference type="RefSeq" id="WP_284485783.1">
    <property type="nucleotide sequence ID" value="NZ_JASNJE010000013.1"/>
</dbReference>
<comment type="caution">
    <text evidence="4">The sequence shown here is derived from an EMBL/GenBank/DDBJ whole genome shotgun (WGS) entry which is preliminary data.</text>
</comment>
<evidence type="ECO:0000313" key="5">
    <source>
        <dbReference type="Proteomes" id="UP001227126"/>
    </source>
</evidence>
<dbReference type="InterPro" id="IPR002942">
    <property type="entry name" value="S4_RNA-bd"/>
</dbReference>
<feature type="domain" description="RNA-binding S4" evidence="3">
    <location>
        <begin position="9"/>
        <end position="72"/>
    </location>
</feature>
<dbReference type="EMBL" id="JASNJE010000013">
    <property type="protein sequence ID" value="MDK3073847.1"/>
    <property type="molecule type" value="Genomic_DNA"/>
</dbReference>
<keyword evidence="1" id="KW-0694">RNA-binding</keyword>
<name>A0ABT7FFF3_9RHOB</name>
<dbReference type="CDD" id="cd00165">
    <property type="entry name" value="S4"/>
    <property type="match status" value="1"/>
</dbReference>
<dbReference type="PROSITE" id="PS50889">
    <property type="entry name" value="S4"/>
    <property type="match status" value="1"/>
</dbReference>
<evidence type="ECO:0000256" key="2">
    <source>
        <dbReference type="SAM" id="MobiDB-lite"/>
    </source>
</evidence>
<keyword evidence="5" id="KW-1185">Reference proteome</keyword>
<organism evidence="4 5">
    <name type="scientific">Sedimentitalea xiamensis</name>
    <dbReference type="NCBI Taxonomy" id="3050037"/>
    <lineage>
        <taxon>Bacteria</taxon>
        <taxon>Pseudomonadati</taxon>
        <taxon>Pseudomonadota</taxon>
        <taxon>Alphaproteobacteria</taxon>
        <taxon>Rhodobacterales</taxon>
        <taxon>Paracoccaceae</taxon>
        <taxon>Sedimentitalea</taxon>
    </lineage>
</organism>
<accession>A0ABT7FFF3</accession>
<feature type="region of interest" description="Disordered" evidence="2">
    <location>
        <begin position="88"/>
        <end position="126"/>
    </location>
</feature>